<proteinExistence type="predicted"/>
<keyword evidence="1" id="KW-0472">Membrane</keyword>
<feature type="transmembrane region" description="Helical" evidence="1">
    <location>
        <begin position="58"/>
        <end position="75"/>
    </location>
</feature>
<accession>A0ABV2PJD8</accession>
<protein>
    <submittedName>
        <fullName evidence="2">Membrane AbrB-like protein</fullName>
    </submittedName>
</protein>
<organism evidence="2 3">
    <name type="scientific">Lysinibacillus parviboronicapiens</name>
    <dbReference type="NCBI Taxonomy" id="436516"/>
    <lineage>
        <taxon>Bacteria</taxon>
        <taxon>Bacillati</taxon>
        <taxon>Bacillota</taxon>
        <taxon>Bacilli</taxon>
        <taxon>Bacillales</taxon>
        <taxon>Bacillaceae</taxon>
        <taxon>Lysinibacillus</taxon>
    </lineage>
</organism>
<dbReference type="PIRSF" id="PIRSF038991">
    <property type="entry name" value="Protein_AbrB"/>
    <property type="match status" value="1"/>
</dbReference>
<evidence type="ECO:0000256" key="1">
    <source>
        <dbReference type="SAM" id="Phobius"/>
    </source>
</evidence>
<feature type="transmembrane region" description="Helical" evidence="1">
    <location>
        <begin position="87"/>
        <end position="109"/>
    </location>
</feature>
<feature type="transmembrane region" description="Helical" evidence="1">
    <location>
        <begin position="204"/>
        <end position="222"/>
    </location>
</feature>
<comment type="caution">
    <text evidence="2">The sequence shown here is derived from an EMBL/GenBank/DDBJ whole genome shotgun (WGS) entry which is preliminary data.</text>
</comment>
<dbReference type="PANTHER" id="PTHR38457:SF1">
    <property type="entry name" value="REGULATOR ABRB-RELATED"/>
    <property type="match status" value="1"/>
</dbReference>
<dbReference type="Proteomes" id="UP001549363">
    <property type="component" value="Unassembled WGS sequence"/>
</dbReference>
<evidence type="ECO:0000313" key="3">
    <source>
        <dbReference type="Proteomes" id="UP001549363"/>
    </source>
</evidence>
<feature type="transmembrane region" description="Helical" evidence="1">
    <location>
        <begin position="7"/>
        <end position="28"/>
    </location>
</feature>
<feature type="transmembrane region" description="Helical" evidence="1">
    <location>
        <begin position="151"/>
        <end position="173"/>
    </location>
</feature>
<feature type="transmembrane region" description="Helical" evidence="1">
    <location>
        <begin position="259"/>
        <end position="280"/>
    </location>
</feature>
<dbReference type="Pfam" id="PF05145">
    <property type="entry name" value="AbrB"/>
    <property type="match status" value="1"/>
</dbReference>
<dbReference type="InterPro" id="IPR017516">
    <property type="entry name" value="AbrB_dup"/>
</dbReference>
<sequence length="345" mass="37925">MLGLYEFLKPILITLCIGYIGALLFQFLHIPMPWLLGAITAVLCVQLFTNVQLKWHKYFRNFGLVVAGYSIGFAFTPEAVQDIKQFLGSMIVLNVIFIVLFLAISFLVARRTDLDFSTALACCVPGGMAQVVAFAEEQGDMDIAVITFYQVLRVLLIVGFVPLMVAGSGGNVMPVDGGWTWELAGLLAICGLAGWLAQRGRIPTGYMLGPVFLLMGLNLVGLDVPKMPLFLLHMAQLCIGIYIGLLLKKEDLHLSKKHVFYAFVSAGIFIGTAYGLTFILKRLYELDFQTGFLSIVPGGLDQMGIIAASVHANVTIVTAFQLFRLLIVSIFLVPFVKVFVKKVRT</sequence>
<feature type="transmembrane region" description="Helical" evidence="1">
    <location>
        <begin position="34"/>
        <end position="51"/>
    </location>
</feature>
<feature type="transmembrane region" description="Helical" evidence="1">
    <location>
        <begin position="322"/>
        <end position="340"/>
    </location>
</feature>
<feature type="transmembrane region" description="Helical" evidence="1">
    <location>
        <begin position="228"/>
        <end position="247"/>
    </location>
</feature>
<name>A0ABV2PJD8_9BACI</name>
<dbReference type="PANTHER" id="PTHR38457">
    <property type="entry name" value="REGULATOR ABRB-RELATED"/>
    <property type="match status" value="1"/>
</dbReference>
<evidence type="ECO:0000313" key="2">
    <source>
        <dbReference type="EMBL" id="MET4561060.1"/>
    </source>
</evidence>
<keyword evidence="1" id="KW-0812">Transmembrane</keyword>
<feature type="transmembrane region" description="Helical" evidence="1">
    <location>
        <begin position="179"/>
        <end position="197"/>
    </location>
</feature>
<dbReference type="EMBL" id="JBEPSB010000008">
    <property type="protein sequence ID" value="MET4561060.1"/>
    <property type="molecule type" value="Genomic_DNA"/>
</dbReference>
<keyword evidence="3" id="KW-1185">Reference proteome</keyword>
<reference evidence="2 3" key="1">
    <citation type="submission" date="2024-06" db="EMBL/GenBank/DDBJ databases">
        <title>Sorghum-associated microbial communities from plants grown in Nebraska, USA.</title>
        <authorList>
            <person name="Schachtman D."/>
        </authorList>
    </citation>
    <scope>NUCLEOTIDE SEQUENCE [LARGE SCALE GENOMIC DNA]</scope>
    <source>
        <strain evidence="2 3">736</strain>
    </source>
</reference>
<dbReference type="NCBIfam" id="TIGR03082">
    <property type="entry name" value="Gneg_AbrB_dup"/>
    <property type="match status" value="2"/>
</dbReference>
<keyword evidence="1" id="KW-1133">Transmembrane helix</keyword>
<dbReference type="InterPro" id="IPR007820">
    <property type="entry name" value="AbrB_fam"/>
</dbReference>
<gene>
    <name evidence="2" type="ORF">ABIA69_002205</name>
</gene>